<sequence>MKNVHQMQLGQMFAQMRDAFMAAGIENPAIDARFLTEWASATSRMDMISRPDQIVDADKVALWQAALERRLSGEPVHRIIGARAFWGLEFQLSKDTLEPRPDTEALIELVLPVVEQKAHASQVVDVLDLGTGTGIIAITLLHQCAKARCVAVDIAQDALSTARINAENAGVSSRLAALHSDWFANVSGRYDVITSNPPYIPHHEIAALSREVREHDPMAALDGGEDGLDFYRSLAKHAANHLYDEGVIAIEIGAGQLPDVEKIFNQYDFKLTQISKDLGGHERALLFEKA</sequence>
<dbReference type="NCBIfam" id="TIGR03534">
    <property type="entry name" value="RF_mod_PrmC"/>
    <property type="match status" value="1"/>
</dbReference>
<evidence type="ECO:0000259" key="6">
    <source>
        <dbReference type="Pfam" id="PF05175"/>
    </source>
</evidence>
<dbReference type="CDD" id="cd02440">
    <property type="entry name" value="AdoMet_MTases"/>
    <property type="match status" value="1"/>
</dbReference>
<dbReference type="HAMAP" id="MF_02126">
    <property type="entry name" value="RF_methyltr_PrmC"/>
    <property type="match status" value="1"/>
</dbReference>
<evidence type="ECO:0000256" key="4">
    <source>
        <dbReference type="ARBA" id="ARBA00048391"/>
    </source>
</evidence>
<feature type="binding site" evidence="5">
    <location>
        <position position="196"/>
    </location>
    <ligand>
        <name>S-adenosyl-L-methionine</name>
        <dbReference type="ChEBI" id="CHEBI:59789"/>
    </ligand>
</feature>
<feature type="domain" description="Release factor glutamine methyltransferase N-terminal" evidence="7">
    <location>
        <begin position="12"/>
        <end position="81"/>
    </location>
</feature>
<gene>
    <name evidence="5" type="primary">prmC</name>
    <name evidence="8" type="ORF">FHS77_001477</name>
</gene>
<evidence type="ECO:0000256" key="5">
    <source>
        <dbReference type="HAMAP-Rule" id="MF_02126"/>
    </source>
</evidence>
<evidence type="ECO:0000259" key="7">
    <source>
        <dbReference type="Pfam" id="PF17827"/>
    </source>
</evidence>
<dbReference type="NCBIfam" id="TIGR00536">
    <property type="entry name" value="hemK_fam"/>
    <property type="match status" value="1"/>
</dbReference>
<comment type="similarity">
    <text evidence="5">Belongs to the protein N5-glutamine methyltransferase family. PrmC subfamily.</text>
</comment>
<comment type="caution">
    <text evidence="8">The sequence shown here is derived from an EMBL/GenBank/DDBJ whole genome shotgun (WGS) entry which is preliminary data.</text>
</comment>
<feature type="binding site" evidence="5">
    <location>
        <begin position="196"/>
        <end position="199"/>
    </location>
    <ligand>
        <name>substrate</name>
    </ligand>
</feature>
<dbReference type="InterPro" id="IPR050320">
    <property type="entry name" value="N5-glutamine_MTase"/>
</dbReference>
<reference evidence="8 9" key="1">
    <citation type="submission" date="2020-08" db="EMBL/GenBank/DDBJ databases">
        <title>Genomic Encyclopedia of Type Strains, Phase IV (KMG-IV): sequencing the most valuable type-strain genomes for metagenomic binning, comparative biology and taxonomic classification.</title>
        <authorList>
            <person name="Goeker M."/>
        </authorList>
    </citation>
    <scope>NUCLEOTIDE SEQUENCE [LARGE SCALE GENOMIC DNA]</scope>
    <source>
        <strain evidence="8 9">DSM 22336</strain>
    </source>
</reference>
<evidence type="ECO:0000256" key="3">
    <source>
        <dbReference type="ARBA" id="ARBA00022691"/>
    </source>
</evidence>
<dbReference type="Proteomes" id="UP000555393">
    <property type="component" value="Unassembled WGS sequence"/>
</dbReference>
<keyword evidence="2 5" id="KW-0808">Transferase</keyword>
<comment type="function">
    <text evidence="5">Methylates the class 1 translation termination release factors RF1/PrfA and RF2/PrfB on the glutamine residue of the universally conserved GGQ motif.</text>
</comment>
<proteinExistence type="inferred from homology"/>
<dbReference type="InterPro" id="IPR040758">
    <property type="entry name" value="PrmC_N"/>
</dbReference>
<dbReference type="GO" id="GO:0032259">
    <property type="term" value="P:methylation"/>
    <property type="evidence" value="ECO:0007669"/>
    <property type="project" value="UniProtKB-KW"/>
</dbReference>
<keyword evidence="9" id="KW-1185">Reference proteome</keyword>
<feature type="binding site" evidence="5">
    <location>
        <position position="153"/>
    </location>
    <ligand>
        <name>S-adenosyl-L-methionine</name>
        <dbReference type="ChEBI" id="CHEBI:59789"/>
    </ligand>
</feature>
<feature type="domain" description="Methyltransferase small" evidence="6">
    <location>
        <begin position="124"/>
        <end position="204"/>
    </location>
</feature>
<evidence type="ECO:0000313" key="8">
    <source>
        <dbReference type="EMBL" id="MBB6260936.1"/>
    </source>
</evidence>
<organism evidence="8 9">
    <name type="scientific">Paenochrobactrum gallinarii</name>
    <dbReference type="NCBI Taxonomy" id="643673"/>
    <lineage>
        <taxon>Bacteria</taxon>
        <taxon>Pseudomonadati</taxon>
        <taxon>Pseudomonadota</taxon>
        <taxon>Alphaproteobacteria</taxon>
        <taxon>Hyphomicrobiales</taxon>
        <taxon>Brucellaceae</taxon>
        <taxon>Paenochrobactrum</taxon>
    </lineage>
</organism>
<dbReference type="AlphaFoldDB" id="A0A841LUG7"/>
<name>A0A841LUG7_9HYPH</name>
<evidence type="ECO:0000313" key="9">
    <source>
        <dbReference type="Proteomes" id="UP000555393"/>
    </source>
</evidence>
<evidence type="ECO:0000256" key="1">
    <source>
        <dbReference type="ARBA" id="ARBA00022603"/>
    </source>
</evidence>
<dbReference type="PANTHER" id="PTHR18895:SF74">
    <property type="entry name" value="MTRF1L RELEASE FACTOR GLUTAMINE METHYLTRANSFERASE"/>
    <property type="match status" value="1"/>
</dbReference>
<dbReference type="EC" id="2.1.1.297" evidence="5"/>
<comment type="catalytic activity">
    <reaction evidence="4 5">
        <text>L-glutaminyl-[peptide chain release factor] + S-adenosyl-L-methionine = N(5)-methyl-L-glutaminyl-[peptide chain release factor] + S-adenosyl-L-homocysteine + H(+)</text>
        <dbReference type="Rhea" id="RHEA:42896"/>
        <dbReference type="Rhea" id="RHEA-COMP:10271"/>
        <dbReference type="Rhea" id="RHEA-COMP:10272"/>
        <dbReference type="ChEBI" id="CHEBI:15378"/>
        <dbReference type="ChEBI" id="CHEBI:30011"/>
        <dbReference type="ChEBI" id="CHEBI:57856"/>
        <dbReference type="ChEBI" id="CHEBI:59789"/>
        <dbReference type="ChEBI" id="CHEBI:61891"/>
        <dbReference type="EC" id="2.1.1.297"/>
    </reaction>
</comment>
<evidence type="ECO:0000256" key="2">
    <source>
        <dbReference type="ARBA" id="ARBA00022679"/>
    </source>
</evidence>
<feature type="binding site" evidence="5">
    <location>
        <position position="182"/>
    </location>
    <ligand>
        <name>S-adenosyl-L-methionine</name>
        <dbReference type="ChEBI" id="CHEBI:59789"/>
    </ligand>
</feature>
<dbReference type="GO" id="GO:0102559">
    <property type="term" value="F:peptide chain release factor N(5)-glutamine methyltransferase activity"/>
    <property type="evidence" value="ECO:0007669"/>
    <property type="project" value="UniProtKB-EC"/>
</dbReference>
<dbReference type="InterPro" id="IPR019874">
    <property type="entry name" value="RF_methyltr_PrmC"/>
</dbReference>
<keyword evidence="3 5" id="KW-0949">S-adenosyl-L-methionine</keyword>
<dbReference type="SUPFAM" id="SSF53335">
    <property type="entry name" value="S-adenosyl-L-methionine-dependent methyltransferases"/>
    <property type="match status" value="1"/>
</dbReference>
<dbReference type="RefSeq" id="WP_246431256.1">
    <property type="nucleotide sequence ID" value="NZ_JACIIU010000004.1"/>
</dbReference>
<dbReference type="InterPro" id="IPR004556">
    <property type="entry name" value="HemK-like"/>
</dbReference>
<dbReference type="PANTHER" id="PTHR18895">
    <property type="entry name" value="HEMK METHYLTRANSFERASE"/>
    <property type="match status" value="1"/>
</dbReference>
<dbReference type="InterPro" id="IPR029063">
    <property type="entry name" value="SAM-dependent_MTases_sf"/>
</dbReference>
<dbReference type="EMBL" id="JACIIU010000004">
    <property type="protein sequence ID" value="MBB6260936.1"/>
    <property type="molecule type" value="Genomic_DNA"/>
</dbReference>
<dbReference type="InterPro" id="IPR007848">
    <property type="entry name" value="Small_mtfrase_dom"/>
</dbReference>
<keyword evidence="1 5" id="KW-0489">Methyltransferase</keyword>
<dbReference type="Gene3D" id="1.10.8.10">
    <property type="entry name" value="DNA helicase RuvA subunit, C-terminal domain"/>
    <property type="match status" value="1"/>
</dbReference>
<dbReference type="Gene3D" id="3.40.50.150">
    <property type="entry name" value="Vaccinia Virus protein VP39"/>
    <property type="match status" value="1"/>
</dbReference>
<dbReference type="Pfam" id="PF05175">
    <property type="entry name" value="MTS"/>
    <property type="match status" value="1"/>
</dbReference>
<dbReference type="Pfam" id="PF17827">
    <property type="entry name" value="PrmC_N"/>
    <property type="match status" value="1"/>
</dbReference>
<feature type="binding site" evidence="5">
    <location>
        <begin position="130"/>
        <end position="134"/>
    </location>
    <ligand>
        <name>S-adenosyl-L-methionine</name>
        <dbReference type="ChEBI" id="CHEBI:59789"/>
    </ligand>
</feature>
<protein>
    <recommendedName>
        <fullName evidence="5">Release factor glutamine methyltransferase</fullName>
        <shortName evidence="5">RF MTase</shortName>
        <ecNumber evidence="5">2.1.1.297</ecNumber>
    </recommendedName>
    <alternativeName>
        <fullName evidence="5">N5-glutamine methyltransferase PrmC</fullName>
    </alternativeName>
    <alternativeName>
        <fullName evidence="5">Protein-(glutamine-N5) MTase PrmC</fullName>
    </alternativeName>
    <alternativeName>
        <fullName evidence="5">Protein-glutamine N-methyltransferase PrmC</fullName>
    </alternativeName>
</protein>
<accession>A0A841LUG7</accession>